<accession>A0A2A5T714</accession>
<gene>
    <name evidence="2" type="ORF">BTN49_0329</name>
</gene>
<dbReference type="GO" id="GO:0006313">
    <property type="term" value="P:DNA transposition"/>
    <property type="evidence" value="ECO:0007669"/>
    <property type="project" value="InterPro"/>
</dbReference>
<feature type="domain" description="Transposase IS4-like" evidence="1">
    <location>
        <begin position="2"/>
        <end position="65"/>
    </location>
</feature>
<comment type="caution">
    <text evidence="2">The sequence shown here is derived from an EMBL/GenBank/DDBJ whole genome shotgun (WGS) entry which is preliminary data.</text>
</comment>
<keyword evidence="2" id="KW-0614">Plasmid</keyword>
<keyword evidence="3" id="KW-1185">Reference proteome</keyword>
<dbReference type="InterPro" id="IPR002559">
    <property type="entry name" value="Transposase_11"/>
</dbReference>
<name>A0A2A5T714_9GAMM</name>
<dbReference type="Proteomes" id="UP000219020">
    <property type="component" value="Plasmid pMJ1"/>
</dbReference>
<proteinExistence type="predicted"/>
<reference evidence="3" key="1">
    <citation type="submission" date="2017-04" db="EMBL/GenBank/DDBJ databases">
        <title>Genome evolution of the luminous symbionts of deep sea anglerfish.</title>
        <authorList>
            <person name="Hendry T.A."/>
        </authorList>
    </citation>
    <scope>NUCLEOTIDE SEQUENCE [LARGE SCALE GENOMIC DNA]</scope>
    <source>
        <plasmid evidence="3">pmj1</plasmid>
    </source>
</reference>
<dbReference type="EMBL" id="NBYY01000008">
    <property type="protein sequence ID" value="PCS23963.1"/>
    <property type="molecule type" value="Genomic_DNA"/>
</dbReference>
<dbReference type="GO" id="GO:0004803">
    <property type="term" value="F:transposase activity"/>
    <property type="evidence" value="ECO:0007669"/>
    <property type="project" value="InterPro"/>
</dbReference>
<evidence type="ECO:0000313" key="3">
    <source>
        <dbReference type="Proteomes" id="UP000219020"/>
    </source>
</evidence>
<dbReference type="Pfam" id="PF01609">
    <property type="entry name" value="DDE_Tnp_1"/>
    <property type="match status" value="1"/>
</dbReference>
<protein>
    <submittedName>
        <fullName evidence="2">Mobile element protein</fullName>
    </submittedName>
</protein>
<evidence type="ECO:0000259" key="1">
    <source>
        <dbReference type="Pfam" id="PF01609"/>
    </source>
</evidence>
<dbReference type="AlphaFoldDB" id="A0A2A5T714"/>
<dbReference type="GO" id="GO:0003677">
    <property type="term" value="F:DNA binding"/>
    <property type="evidence" value="ECO:0007669"/>
    <property type="project" value="InterPro"/>
</dbReference>
<geneLocation type="plasmid" evidence="3">
    <name>pmj1</name>
</geneLocation>
<evidence type="ECO:0000313" key="2">
    <source>
        <dbReference type="EMBL" id="PCS23963.1"/>
    </source>
</evidence>
<sequence length="66" mass="7405">MVIDTTGLKVYGKCEGKTRKHGKDKRRIWRKLCLAVDVSTHSFISAEISLVFVGDNEVLSTLLNLL</sequence>
<organism evidence="2 3">
    <name type="scientific">Candidatus Enterovibrio escicola</name>
    <dbReference type="NCBI Taxonomy" id="1927127"/>
    <lineage>
        <taxon>Bacteria</taxon>
        <taxon>Pseudomonadati</taxon>
        <taxon>Pseudomonadota</taxon>
        <taxon>Gammaproteobacteria</taxon>
        <taxon>Vibrionales</taxon>
        <taxon>Vibrionaceae</taxon>
        <taxon>Enterovibrio</taxon>
    </lineage>
</organism>